<feature type="transmembrane region" description="Helical" evidence="10">
    <location>
        <begin position="639"/>
        <end position="666"/>
    </location>
</feature>
<evidence type="ECO:0000259" key="11">
    <source>
        <dbReference type="PROSITE" id="PS50893"/>
    </source>
</evidence>
<keyword evidence="13" id="KW-1185">Reference proteome</keyword>
<feature type="domain" description="ABC transporter" evidence="11">
    <location>
        <begin position="697"/>
        <end position="943"/>
    </location>
</feature>
<dbReference type="Gene3D" id="3.40.50.300">
    <property type="entry name" value="P-loop containing nucleotide triphosphate hydrolases"/>
    <property type="match status" value="2"/>
</dbReference>
<dbReference type="FunFam" id="3.40.50.300:FF:000059">
    <property type="entry name" value="ABC transporter G family member 40"/>
    <property type="match status" value="1"/>
</dbReference>
<dbReference type="GO" id="GO:0016887">
    <property type="term" value="F:ATP hydrolysis activity"/>
    <property type="evidence" value="ECO:0007669"/>
    <property type="project" value="InterPro"/>
</dbReference>
<dbReference type="InterPro" id="IPR003593">
    <property type="entry name" value="AAA+_ATPase"/>
</dbReference>
<dbReference type="KEGG" id="csl:COCSUDRAFT_55049"/>
<evidence type="ECO:0000256" key="10">
    <source>
        <dbReference type="SAM" id="Phobius"/>
    </source>
</evidence>
<dbReference type="InterPro" id="IPR034003">
    <property type="entry name" value="ABCG_PDR_2"/>
</dbReference>
<dbReference type="eggNOG" id="KOG0065">
    <property type="taxonomic scope" value="Eukaryota"/>
</dbReference>
<comment type="caution">
    <text evidence="12">The sequence shown here is derived from an EMBL/GenBank/DDBJ whole genome shotgun (WGS) entry which is preliminary data.</text>
</comment>
<name>I0YHY7_COCSC</name>
<dbReference type="OrthoDB" id="66620at2759"/>
<dbReference type="GO" id="GO:0071944">
    <property type="term" value="C:cell periphery"/>
    <property type="evidence" value="ECO:0007669"/>
    <property type="project" value="UniProtKB-ARBA"/>
</dbReference>
<keyword evidence="4 10" id="KW-0812">Transmembrane</keyword>
<dbReference type="GO" id="GO:0016020">
    <property type="term" value="C:membrane"/>
    <property type="evidence" value="ECO:0007669"/>
    <property type="project" value="UniProtKB-SubCell"/>
</dbReference>
<evidence type="ECO:0000256" key="6">
    <source>
        <dbReference type="ARBA" id="ARBA00022741"/>
    </source>
</evidence>
<evidence type="ECO:0000256" key="8">
    <source>
        <dbReference type="ARBA" id="ARBA00022989"/>
    </source>
</evidence>
<dbReference type="PROSITE" id="PS50893">
    <property type="entry name" value="ABC_TRANSPORTER_2"/>
    <property type="match status" value="2"/>
</dbReference>
<dbReference type="Pfam" id="PF00005">
    <property type="entry name" value="ABC_tran"/>
    <property type="match status" value="2"/>
</dbReference>
<feature type="domain" description="ABC transporter" evidence="11">
    <location>
        <begin position="51"/>
        <end position="331"/>
    </location>
</feature>
<proteinExistence type="inferred from homology"/>
<comment type="similarity">
    <text evidence="2">Belongs to the ABC transporter superfamily. ABCG family. PDR (TC 3.A.1.205) subfamily.</text>
</comment>
<reference evidence="12 13" key="1">
    <citation type="journal article" date="2012" name="Genome Biol.">
        <title>The genome of the polar eukaryotic microalga coccomyxa subellipsoidea reveals traits of cold adaptation.</title>
        <authorList>
            <person name="Blanc G."/>
            <person name="Agarkova I."/>
            <person name="Grimwood J."/>
            <person name="Kuo A."/>
            <person name="Brueggeman A."/>
            <person name="Dunigan D."/>
            <person name="Gurnon J."/>
            <person name="Ladunga I."/>
            <person name="Lindquist E."/>
            <person name="Lucas S."/>
            <person name="Pangilinan J."/>
            <person name="Proschold T."/>
            <person name="Salamov A."/>
            <person name="Schmutz J."/>
            <person name="Weeks D."/>
            <person name="Yamada T."/>
            <person name="Claverie J.M."/>
            <person name="Grigoriev I."/>
            <person name="Van Etten J."/>
            <person name="Lomsadze A."/>
            <person name="Borodovsky M."/>
        </authorList>
    </citation>
    <scope>NUCLEOTIDE SEQUENCE [LARGE SCALE GENOMIC DNA]</scope>
    <source>
        <strain evidence="12 13">C-169</strain>
    </source>
</reference>
<evidence type="ECO:0000313" key="13">
    <source>
        <dbReference type="Proteomes" id="UP000007264"/>
    </source>
</evidence>
<dbReference type="InterPro" id="IPR013581">
    <property type="entry name" value="PDR_assoc"/>
</dbReference>
<protein>
    <submittedName>
        <fullName evidence="12">Pleiotropic drug resistance protein 3</fullName>
    </submittedName>
</protein>
<evidence type="ECO:0000313" key="12">
    <source>
        <dbReference type="EMBL" id="EIE18006.1"/>
    </source>
</evidence>
<evidence type="ECO:0000256" key="1">
    <source>
        <dbReference type="ARBA" id="ARBA00004141"/>
    </source>
</evidence>
<keyword evidence="5" id="KW-0677">Repeat</keyword>
<dbReference type="FunFam" id="3.40.50.300:FF:000179">
    <property type="entry name" value="ABC transporter G family member 34"/>
    <property type="match status" value="1"/>
</dbReference>
<dbReference type="InterPro" id="IPR003439">
    <property type="entry name" value="ABC_transporter-like_ATP-bd"/>
</dbReference>
<accession>I0YHY7</accession>
<sequence>MVVDLKRITHDHRQLLVDRALQTRDQDNEAFMHKLRARIDRTGVELPTVTVQYEGLNIGATVHVGGRALPSVLNAYRNAIEGRLTLLLGPPGAGKTTLLKALAGKLQRAPGLQVDGRIAYNGETFDSFFAQRTAAYVDQVDSHLPELTVRETLDFASRVQGPGSKRAMLREIRRRERELRIQPDADLDGYLKASALSGQRSNAGTLLIMRLLGLEVCQDTQVGSHMVRGISGGQRKRVTTGEMIVGPKKTMFLDEISTGLDSSTTFLIVKCIRNITKALQATVLMALLQPPPEVYDLFDDILLLCEGHVVFHGPREEVLPFFSGLGFRLPERKGVADFLQEVTSAKDQQQYWADTAKPYDFVPVAQFAAAFEASERGPDILEQEMQGKRWTPYICIKALGQREGVLMLRHAFTYKFRTAQNLFVAFVAGTLFAKPTMHTDTAADAIKFSGVLFFALVQMLFDGFSEMSMLIESLPDFYKQRDNLFYPAWAFALPVTLLRIPYSLVESFVWSIIIYWSVGLAPSAARFFVFWLLCLLSHQVAINLFRLIGAIGRSVVIAFNLAWVVFILIMLLCGYTLVKPDIPPWYVGGYWALPLQWLVNAIINNEFQDERWAKPDPANPDQTLAESLYRQFAFHKGSVWIWVGVGVVLGWIVLLNIATTLALMLLDDEVEALASRRRTGVVASSKGMVLPFRPLSLAFSHVYYSVDLPPGVSKPQLTLLTDISGAFRPGVLTCLMGVSGAGKTTLLDLLAGRKTGGLVRGAITVDGHPKEQATFARISGYVEQFDIHSPATTVREALAFSAELRLADVQPAQLHSFVDEVMELMELGPLRNALVGVPGRSGLSVEQRKRLTIGVELVANPSIVFLDEPTSGLDARAAAIVMRTIRNTVDTGRTVVCTIHQPSIDIFEAFDELLLLKRGGRVIYGGPTGDCSRLLVSYFQAVPGVPPVSAGVNPATWMLEVTSLGSEQKLGVDFSELYTHSDLARSTQEMVARLQVPDPNSQPLHFDKQFSRSLLSQFRLLLLKNFTVYWRTPEYNAVRMLSTTLLGLLFGSIYWHIGGRRDNAQTIQNIIGALVVSAMFIGTSNASTVQPVVDTERTVFYRERAAGYYSEYPFAAAQAIVELPYLLVQSILFSVTTYFMVYFEINAGKFFWYVLFIFLTLAFFTFYGMMTVSLVPNIQVASIVSSTFYAMFFLFAGFIVPQSQMPPWWSWYSYLNPLSYSIQGLLGSQLGDVTDEYIVYNGERQSVAQYLKTAYNIDRSFIGWDVLILVGFTAIFAVITMGSLRLFNFQKR</sequence>
<dbReference type="GO" id="GO:0140359">
    <property type="term" value="F:ABC-type transporter activity"/>
    <property type="evidence" value="ECO:0007669"/>
    <property type="project" value="InterPro"/>
</dbReference>
<dbReference type="RefSeq" id="XP_005642550.1">
    <property type="nucleotide sequence ID" value="XM_005642493.1"/>
</dbReference>
<evidence type="ECO:0000256" key="7">
    <source>
        <dbReference type="ARBA" id="ARBA00022840"/>
    </source>
</evidence>
<dbReference type="InterPro" id="IPR027417">
    <property type="entry name" value="P-loop_NTPase"/>
</dbReference>
<gene>
    <name evidence="12" type="ORF">COCSUDRAFT_55049</name>
</gene>
<feature type="transmembrane region" description="Helical" evidence="10">
    <location>
        <begin position="1178"/>
        <end position="1200"/>
    </location>
</feature>
<keyword evidence="8 10" id="KW-1133">Transmembrane helix</keyword>
<feature type="transmembrane region" description="Helical" evidence="10">
    <location>
        <begin position="1069"/>
        <end position="1087"/>
    </location>
</feature>
<dbReference type="Pfam" id="PF01061">
    <property type="entry name" value="ABC2_membrane"/>
    <property type="match status" value="2"/>
</dbReference>
<feature type="transmembrane region" description="Helical" evidence="10">
    <location>
        <begin position="584"/>
        <end position="603"/>
    </location>
</feature>
<evidence type="ECO:0000256" key="5">
    <source>
        <dbReference type="ARBA" id="ARBA00022737"/>
    </source>
</evidence>
<feature type="transmembrane region" description="Helical" evidence="10">
    <location>
        <begin position="555"/>
        <end position="578"/>
    </location>
</feature>
<dbReference type="GO" id="GO:0005524">
    <property type="term" value="F:ATP binding"/>
    <property type="evidence" value="ECO:0007669"/>
    <property type="project" value="UniProtKB-KW"/>
</dbReference>
<dbReference type="CDD" id="cd03232">
    <property type="entry name" value="ABCG_PDR_domain2"/>
    <property type="match status" value="1"/>
</dbReference>
<dbReference type="Pfam" id="PF19055">
    <property type="entry name" value="ABC2_membrane_7"/>
    <property type="match status" value="1"/>
</dbReference>
<keyword evidence="3" id="KW-0813">Transport</keyword>
<dbReference type="InterPro" id="IPR013525">
    <property type="entry name" value="ABC2_TM"/>
</dbReference>
<dbReference type="SUPFAM" id="SSF52540">
    <property type="entry name" value="P-loop containing nucleoside triphosphate hydrolases"/>
    <property type="match status" value="2"/>
</dbReference>
<evidence type="ECO:0000256" key="3">
    <source>
        <dbReference type="ARBA" id="ARBA00022448"/>
    </source>
</evidence>
<evidence type="ECO:0000256" key="9">
    <source>
        <dbReference type="ARBA" id="ARBA00023136"/>
    </source>
</evidence>
<keyword evidence="9 10" id="KW-0472">Membrane</keyword>
<feature type="transmembrane region" description="Helical" evidence="10">
    <location>
        <begin position="1123"/>
        <end position="1143"/>
    </location>
</feature>
<keyword evidence="6" id="KW-0547">Nucleotide-binding</keyword>
<dbReference type="SMART" id="SM00382">
    <property type="entry name" value="AAA"/>
    <property type="match status" value="2"/>
</dbReference>
<evidence type="ECO:0000256" key="2">
    <source>
        <dbReference type="ARBA" id="ARBA00006012"/>
    </source>
</evidence>
<feature type="transmembrane region" description="Helical" evidence="10">
    <location>
        <begin position="1150"/>
        <end position="1172"/>
    </location>
</feature>
<evidence type="ECO:0000256" key="4">
    <source>
        <dbReference type="ARBA" id="ARBA00022692"/>
    </source>
</evidence>
<dbReference type="InterPro" id="IPR043926">
    <property type="entry name" value="ABCG_dom"/>
</dbReference>
<dbReference type="Proteomes" id="UP000007264">
    <property type="component" value="Unassembled WGS sequence"/>
</dbReference>
<dbReference type="Pfam" id="PF08370">
    <property type="entry name" value="PDR_assoc"/>
    <property type="match status" value="1"/>
</dbReference>
<keyword evidence="7" id="KW-0067">ATP-binding</keyword>
<organism evidence="12 13">
    <name type="scientific">Coccomyxa subellipsoidea (strain C-169)</name>
    <name type="common">Green microalga</name>
    <dbReference type="NCBI Taxonomy" id="574566"/>
    <lineage>
        <taxon>Eukaryota</taxon>
        <taxon>Viridiplantae</taxon>
        <taxon>Chlorophyta</taxon>
        <taxon>core chlorophytes</taxon>
        <taxon>Trebouxiophyceae</taxon>
        <taxon>Trebouxiophyceae incertae sedis</taxon>
        <taxon>Coccomyxaceae</taxon>
        <taxon>Coccomyxa</taxon>
        <taxon>Coccomyxa subellipsoidea</taxon>
    </lineage>
</organism>
<dbReference type="EMBL" id="AGSI01000029">
    <property type="protein sequence ID" value="EIE18006.1"/>
    <property type="molecule type" value="Genomic_DNA"/>
</dbReference>
<feature type="transmembrane region" description="Helical" evidence="10">
    <location>
        <begin position="1037"/>
        <end position="1057"/>
    </location>
</feature>
<dbReference type="GeneID" id="17035969"/>
<comment type="subcellular location">
    <subcellularLocation>
        <location evidence="1">Membrane</location>
        <topology evidence="1">Multi-pass membrane protein</topology>
    </subcellularLocation>
</comment>
<feature type="transmembrane region" description="Helical" evidence="10">
    <location>
        <begin position="1266"/>
        <end position="1287"/>
    </location>
</feature>
<dbReference type="PANTHER" id="PTHR19241">
    <property type="entry name" value="ATP-BINDING CASSETTE TRANSPORTER"/>
    <property type="match status" value="1"/>
</dbReference>